<evidence type="ECO:0000313" key="3">
    <source>
        <dbReference type="EMBL" id="CAD7574422.1"/>
    </source>
</evidence>
<protein>
    <submittedName>
        <fullName evidence="3">(California timema) hypothetical protein</fullName>
    </submittedName>
</protein>
<name>A0A7R9J844_TIMCA</name>
<feature type="region of interest" description="Disordered" evidence="1">
    <location>
        <begin position="187"/>
        <end position="246"/>
    </location>
</feature>
<dbReference type="AlphaFoldDB" id="A0A7R9J844"/>
<accession>A0A7R9J844</accession>
<feature type="signal peptide" evidence="2">
    <location>
        <begin position="1"/>
        <end position="17"/>
    </location>
</feature>
<reference evidence="3" key="1">
    <citation type="submission" date="2020-11" db="EMBL/GenBank/DDBJ databases">
        <authorList>
            <person name="Tran Van P."/>
        </authorList>
    </citation>
    <scope>NUCLEOTIDE SEQUENCE</scope>
</reference>
<proteinExistence type="predicted"/>
<feature type="compositionally biased region" description="Basic and acidic residues" evidence="1">
    <location>
        <begin position="187"/>
        <end position="199"/>
    </location>
</feature>
<gene>
    <name evidence="3" type="ORF">TCMB3V08_LOCUS7036</name>
</gene>
<dbReference type="EMBL" id="OE182352">
    <property type="protein sequence ID" value="CAD7574422.1"/>
    <property type="molecule type" value="Genomic_DNA"/>
</dbReference>
<evidence type="ECO:0000256" key="2">
    <source>
        <dbReference type="SAM" id="SignalP"/>
    </source>
</evidence>
<feature type="compositionally biased region" description="Basic residues" evidence="1">
    <location>
        <begin position="230"/>
        <end position="243"/>
    </location>
</feature>
<keyword evidence="2" id="KW-0732">Signal</keyword>
<evidence type="ECO:0000256" key="1">
    <source>
        <dbReference type="SAM" id="MobiDB-lite"/>
    </source>
</evidence>
<feature type="chain" id="PRO_5031313662" evidence="2">
    <location>
        <begin position="18"/>
        <end position="303"/>
    </location>
</feature>
<organism evidence="3">
    <name type="scientific">Timema californicum</name>
    <name type="common">California timema</name>
    <name type="synonym">Walking stick</name>
    <dbReference type="NCBI Taxonomy" id="61474"/>
    <lineage>
        <taxon>Eukaryota</taxon>
        <taxon>Metazoa</taxon>
        <taxon>Ecdysozoa</taxon>
        <taxon>Arthropoda</taxon>
        <taxon>Hexapoda</taxon>
        <taxon>Insecta</taxon>
        <taxon>Pterygota</taxon>
        <taxon>Neoptera</taxon>
        <taxon>Polyneoptera</taxon>
        <taxon>Phasmatodea</taxon>
        <taxon>Timematodea</taxon>
        <taxon>Timematoidea</taxon>
        <taxon>Timematidae</taxon>
        <taxon>Timema</taxon>
    </lineage>
</organism>
<sequence>MDVALVCLCLAVSVSVAQNSDFSFSNFLGNVPNTQNRGPVLFPMSPGGDETSGVIVGSSGYGFVPPGSNRIVSRPRASPEVVDRGMLVATEALRNNENMCLGGPTGINSKGSFANLPVLNEVKQIIYGHSCAHQGKAVRFLRNESMKQNEIINRTGIVIDYIGLKSNILAQSISCMSIKQRIPDEVNPHLRGGRVENHLGKTTPSSPERDSNLDLPVLSSRAQHGMRVSQQRHRGGRWLRRSKAQPTQTQLRQILLGPLLDLICSPSSPLPPPPTDKATDSRALQAQTIVSAREDVRPLCRTA</sequence>